<proteinExistence type="predicted"/>
<dbReference type="AlphaFoldDB" id="X0VQB2"/>
<organism evidence="1">
    <name type="scientific">marine sediment metagenome</name>
    <dbReference type="NCBI Taxonomy" id="412755"/>
    <lineage>
        <taxon>unclassified sequences</taxon>
        <taxon>metagenomes</taxon>
        <taxon>ecological metagenomes</taxon>
    </lineage>
</organism>
<feature type="non-terminal residue" evidence="1">
    <location>
        <position position="1"/>
    </location>
</feature>
<gene>
    <name evidence="1" type="ORF">S01H1_47307</name>
</gene>
<name>X0VQB2_9ZZZZ</name>
<protein>
    <submittedName>
        <fullName evidence="1">Uncharacterized protein</fullName>
    </submittedName>
</protein>
<reference evidence="1" key="1">
    <citation type="journal article" date="2014" name="Front. Microbiol.">
        <title>High frequency of phylogenetically diverse reductive dehalogenase-homologous genes in deep subseafloor sedimentary metagenomes.</title>
        <authorList>
            <person name="Kawai M."/>
            <person name="Futagami T."/>
            <person name="Toyoda A."/>
            <person name="Takaki Y."/>
            <person name="Nishi S."/>
            <person name="Hori S."/>
            <person name="Arai W."/>
            <person name="Tsubouchi T."/>
            <person name="Morono Y."/>
            <person name="Uchiyama I."/>
            <person name="Ito T."/>
            <person name="Fujiyama A."/>
            <person name="Inagaki F."/>
            <person name="Takami H."/>
        </authorList>
    </citation>
    <scope>NUCLEOTIDE SEQUENCE</scope>
    <source>
        <strain evidence="1">Expedition CK06-06</strain>
    </source>
</reference>
<sequence>KIAKDILKEWNDKKMSEDFRITLFNIILRKSNLKAIQLEDEMNLPIHIQLPSLKKEDQVSEKKNE</sequence>
<comment type="caution">
    <text evidence="1">The sequence shown here is derived from an EMBL/GenBank/DDBJ whole genome shotgun (WGS) entry which is preliminary data.</text>
</comment>
<accession>X0VQB2</accession>
<evidence type="ECO:0000313" key="1">
    <source>
        <dbReference type="EMBL" id="GAG20549.1"/>
    </source>
</evidence>
<dbReference type="EMBL" id="BARS01030329">
    <property type="protein sequence ID" value="GAG20549.1"/>
    <property type="molecule type" value="Genomic_DNA"/>
</dbReference>